<dbReference type="Pfam" id="PF00296">
    <property type="entry name" value="Bac_luciferase"/>
    <property type="match status" value="1"/>
</dbReference>
<dbReference type="Gene3D" id="3.20.20.30">
    <property type="entry name" value="Luciferase-like domain"/>
    <property type="match status" value="1"/>
</dbReference>
<organism evidence="6 7">
    <name type="scientific">Gulosibacter molinativorax</name>
    <dbReference type="NCBI Taxonomy" id="256821"/>
    <lineage>
        <taxon>Bacteria</taxon>
        <taxon>Bacillati</taxon>
        <taxon>Actinomycetota</taxon>
        <taxon>Actinomycetes</taxon>
        <taxon>Micrococcales</taxon>
        <taxon>Microbacteriaceae</taxon>
        <taxon>Gulosibacter</taxon>
    </lineage>
</organism>
<dbReference type="PANTHER" id="PTHR30011">
    <property type="entry name" value="ALKANESULFONATE MONOOXYGENASE-RELATED"/>
    <property type="match status" value="1"/>
</dbReference>
<evidence type="ECO:0000256" key="1">
    <source>
        <dbReference type="ARBA" id="ARBA00022630"/>
    </source>
</evidence>
<keyword evidence="1" id="KW-0285">Flavoprotein</keyword>
<dbReference type="EMBL" id="PXVD01000004">
    <property type="protein sequence ID" value="MDJ1370417.1"/>
    <property type="molecule type" value="Genomic_DNA"/>
</dbReference>
<proteinExistence type="predicted"/>
<dbReference type="PANTHER" id="PTHR30011:SF16">
    <property type="entry name" value="C2H2 FINGER DOMAIN TRANSCRIPTION FACTOR (EUROFUNG)-RELATED"/>
    <property type="match status" value="1"/>
</dbReference>
<reference evidence="6" key="2">
    <citation type="journal article" date="2022" name="Sci. Rep.">
        <title>In silico prediction of the enzymes involved in the degradation of the herbicide molinate by Gulosibacter molinativorax ON4T.</title>
        <authorList>
            <person name="Lopes A.R."/>
            <person name="Bunin E."/>
            <person name="Viana A.T."/>
            <person name="Froufe H."/>
            <person name="Munoz-Merida A."/>
            <person name="Pinho D."/>
            <person name="Figueiredo J."/>
            <person name="Barroso C."/>
            <person name="Vaz-Moreira I."/>
            <person name="Bellanger X."/>
            <person name="Egas C."/>
            <person name="Nunes O.C."/>
        </authorList>
    </citation>
    <scope>NUCLEOTIDE SEQUENCE</scope>
    <source>
        <strain evidence="6">ON4</strain>
    </source>
</reference>
<evidence type="ECO:0000259" key="5">
    <source>
        <dbReference type="Pfam" id="PF00296"/>
    </source>
</evidence>
<evidence type="ECO:0000256" key="3">
    <source>
        <dbReference type="ARBA" id="ARBA00023002"/>
    </source>
</evidence>
<keyword evidence="4" id="KW-0503">Monooxygenase</keyword>
<evidence type="ECO:0000313" key="6">
    <source>
        <dbReference type="EMBL" id="MDJ1370417.1"/>
    </source>
</evidence>
<protein>
    <submittedName>
        <fullName evidence="6">LLM class flavin-dependent oxidoreductase</fullName>
    </submittedName>
</protein>
<keyword evidence="7" id="KW-1185">Reference proteome</keyword>
<gene>
    <name evidence="6" type="ORF">C7K25_03355</name>
</gene>
<dbReference type="InterPro" id="IPR036661">
    <property type="entry name" value="Luciferase-like_sf"/>
</dbReference>
<comment type="caution">
    <text evidence="6">The sequence shown here is derived from an EMBL/GenBank/DDBJ whole genome shotgun (WGS) entry which is preliminary data.</text>
</comment>
<dbReference type="RefSeq" id="WP_026936028.1">
    <property type="nucleotide sequence ID" value="NZ_CP028426.1"/>
</dbReference>
<dbReference type="InterPro" id="IPR011251">
    <property type="entry name" value="Luciferase-like_dom"/>
</dbReference>
<name>A0ABT7C5E3_9MICO</name>
<evidence type="ECO:0000313" key="7">
    <source>
        <dbReference type="Proteomes" id="UP001170379"/>
    </source>
</evidence>
<keyword evidence="3" id="KW-0560">Oxidoreductase</keyword>
<sequence length="402" mass="43188">MTQNAFGLALGTDGVGWHPSAERFDSESRAADPAFWSRTAQRAEAAGFDLLTFEDQLELPNDGGHSARFDSFSLSSWLAPQTKAIGLVPAATTATQEPFHVATATQTLDFASNGRAGLRLRIGLLPEELAAAGREPVFTSLTEFQALTPQEQQRAYYAGFAEGWEFAQIVRLVWDSWQDDAEIRDAATGRFLDGSRIHNPEFKGKYLSVYGASITPRSPQGQPPVFALAHQQVPYDFAAATSDVAFITPFGEADLAERRVGAEGASERVGRAGSALQLWPDIAVSVGTEGRSRLAELNELHGAEFVTDTGIFAGTADELVDLVVSWHEQGLQGARLRPLVTSADLAVLADEVLPKLRRAGVASAAPEATTLRERLGLPVAQNRFTDSAPFTADFTAAEEAIA</sequence>
<evidence type="ECO:0000256" key="4">
    <source>
        <dbReference type="ARBA" id="ARBA00023033"/>
    </source>
</evidence>
<dbReference type="Proteomes" id="UP001170379">
    <property type="component" value="Unassembled WGS sequence"/>
</dbReference>
<evidence type="ECO:0000256" key="2">
    <source>
        <dbReference type="ARBA" id="ARBA00022643"/>
    </source>
</evidence>
<dbReference type="InterPro" id="IPR051260">
    <property type="entry name" value="Diverse_substr_monoxygenases"/>
</dbReference>
<dbReference type="SUPFAM" id="SSF51679">
    <property type="entry name" value="Bacterial luciferase-like"/>
    <property type="match status" value="1"/>
</dbReference>
<feature type="domain" description="Luciferase-like" evidence="5">
    <location>
        <begin position="31"/>
        <end position="289"/>
    </location>
</feature>
<accession>A0ABT7C5E3</accession>
<reference evidence="6" key="1">
    <citation type="submission" date="2018-03" db="EMBL/GenBank/DDBJ databases">
        <authorList>
            <person name="Nunes O.C."/>
            <person name="Lopes A.R."/>
            <person name="Froufe H."/>
            <person name="Munoz-Merida A."/>
            <person name="Barroso C."/>
            <person name="Egas C."/>
        </authorList>
    </citation>
    <scope>NUCLEOTIDE SEQUENCE</scope>
    <source>
        <strain evidence="6">ON4</strain>
    </source>
</reference>
<keyword evidence="2" id="KW-0288">FMN</keyword>